<dbReference type="PROSITE" id="PS50994">
    <property type="entry name" value="INTEGRASE"/>
    <property type="match status" value="1"/>
</dbReference>
<evidence type="ECO:0000256" key="10">
    <source>
        <dbReference type="ARBA" id="ARBA00023172"/>
    </source>
</evidence>
<evidence type="ECO:0000256" key="3">
    <source>
        <dbReference type="ARBA" id="ARBA00022750"/>
    </source>
</evidence>
<dbReference type="AlphaFoldDB" id="A0AAP0B0C4"/>
<dbReference type="InterPro" id="IPR036397">
    <property type="entry name" value="RNaseH_sf"/>
</dbReference>
<dbReference type="InterPro" id="IPR012337">
    <property type="entry name" value="RNaseH-like_sf"/>
</dbReference>
<protein>
    <recommendedName>
        <fullName evidence="12">Integrase catalytic domain-containing protein</fullName>
    </recommendedName>
</protein>
<keyword evidence="9" id="KW-0238">DNA-binding</keyword>
<dbReference type="Proteomes" id="UP001418222">
    <property type="component" value="Unassembled WGS sequence"/>
</dbReference>
<keyword evidence="1" id="KW-0645">Protease</keyword>
<evidence type="ECO:0000256" key="1">
    <source>
        <dbReference type="ARBA" id="ARBA00022670"/>
    </source>
</evidence>
<evidence type="ECO:0000256" key="2">
    <source>
        <dbReference type="ARBA" id="ARBA00022723"/>
    </source>
</evidence>
<keyword evidence="8" id="KW-0548">Nucleotidyltransferase</keyword>
<accession>A0AAP0B0C4</accession>
<keyword evidence="5" id="KW-0460">Magnesium</keyword>
<dbReference type="EMBL" id="JBBWWQ010000018">
    <property type="protein sequence ID" value="KAK8921536.1"/>
    <property type="molecule type" value="Genomic_DNA"/>
</dbReference>
<dbReference type="InterPro" id="IPR043502">
    <property type="entry name" value="DNA/RNA_pol_sf"/>
</dbReference>
<keyword evidence="7" id="KW-0695">RNA-directed DNA polymerase</keyword>
<dbReference type="PANTHER" id="PTHR37984:SF5">
    <property type="entry name" value="PROTEIN NYNRIN-LIKE"/>
    <property type="match status" value="1"/>
</dbReference>
<keyword evidence="3" id="KW-0064">Aspartyl protease</keyword>
<dbReference type="GO" id="GO:0004190">
    <property type="term" value="F:aspartic-type endopeptidase activity"/>
    <property type="evidence" value="ECO:0007669"/>
    <property type="project" value="UniProtKB-KW"/>
</dbReference>
<dbReference type="Gene3D" id="1.10.340.70">
    <property type="match status" value="1"/>
</dbReference>
<dbReference type="Pfam" id="PF17921">
    <property type="entry name" value="Integrase_H2C2"/>
    <property type="match status" value="1"/>
</dbReference>
<dbReference type="SUPFAM" id="SSF53098">
    <property type="entry name" value="Ribonuclease H-like"/>
    <property type="match status" value="1"/>
</dbReference>
<keyword evidence="11" id="KW-0511">Multifunctional enzyme</keyword>
<feature type="domain" description="Integrase catalytic" evidence="12">
    <location>
        <begin position="291"/>
        <end position="460"/>
    </location>
</feature>
<dbReference type="InterPro" id="IPR041577">
    <property type="entry name" value="RT_RNaseH_2"/>
</dbReference>
<organism evidence="13 14">
    <name type="scientific">Platanthera zijinensis</name>
    <dbReference type="NCBI Taxonomy" id="2320716"/>
    <lineage>
        <taxon>Eukaryota</taxon>
        <taxon>Viridiplantae</taxon>
        <taxon>Streptophyta</taxon>
        <taxon>Embryophyta</taxon>
        <taxon>Tracheophyta</taxon>
        <taxon>Spermatophyta</taxon>
        <taxon>Magnoliopsida</taxon>
        <taxon>Liliopsida</taxon>
        <taxon>Asparagales</taxon>
        <taxon>Orchidaceae</taxon>
        <taxon>Orchidoideae</taxon>
        <taxon>Orchideae</taxon>
        <taxon>Orchidinae</taxon>
        <taxon>Platanthera</taxon>
    </lineage>
</organism>
<dbReference type="SUPFAM" id="SSF56672">
    <property type="entry name" value="DNA/RNA polymerases"/>
    <property type="match status" value="1"/>
</dbReference>
<evidence type="ECO:0000256" key="8">
    <source>
        <dbReference type="ARBA" id="ARBA00022932"/>
    </source>
</evidence>
<dbReference type="InterPro" id="IPR056924">
    <property type="entry name" value="SH3_Tf2-1"/>
</dbReference>
<evidence type="ECO:0000313" key="14">
    <source>
        <dbReference type="Proteomes" id="UP001418222"/>
    </source>
</evidence>
<reference evidence="13 14" key="1">
    <citation type="journal article" date="2022" name="Nat. Plants">
        <title>Genomes of leafy and leafless Platanthera orchids illuminate the evolution of mycoheterotrophy.</title>
        <authorList>
            <person name="Li M.H."/>
            <person name="Liu K.W."/>
            <person name="Li Z."/>
            <person name="Lu H.C."/>
            <person name="Ye Q.L."/>
            <person name="Zhang D."/>
            <person name="Wang J.Y."/>
            <person name="Li Y.F."/>
            <person name="Zhong Z.M."/>
            <person name="Liu X."/>
            <person name="Yu X."/>
            <person name="Liu D.K."/>
            <person name="Tu X.D."/>
            <person name="Liu B."/>
            <person name="Hao Y."/>
            <person name="Liao X.Y."/>
            <person name="Jiang Y.T."/>
            <person name="Sun W.H."/>
            <person name="Chen J."/>
            <person name="Chen Y.Q."/>
            <person name="Ai Y."/>
            <person name="Zhai J.W."/>
            <person name="Wu S.S."/>
            <person name="Zhou Z."/>
            <person name="Hsiao Y.Y."/>
            <person name="Wu W.L."/>
            <person name="Chen Y.Y."/>
            <person name="Lin Y.F."/>
            <person name="Hsu J.L."/>
            <person name="Li C.Y."/>
            <person name="Wang Z.W."/>
            <person name="Zhao X."/>
            <person name="Zhong W.Y."/>
            <person name="Ma X.K."/>
            <person name="Ma L."/>
            <person name="Huang J."/>
            <person name="Chen G.Z."/>
            <person name="Huang M.Z."/>
            <person name="Huang L."/>
            <person name="Peng D.H."/>
            <person name="Luo Y.B."/>
            <person name="Zou S.Q."/>
            <person name="Chen S.P."/>
            <person name="Lan S."/>
            <person name="Tsai W.C."/>
            <person name="Van de Peer Y."/>
            <person name="Liu Z.J."/>
        </authorList>
    </citation>
    <scope>NUCLEOTIDE SEQUENCE [LARGE SCALE GENOMIC DNA]</scope>
    <source>
        <strain evidence="13">Lor287</strain>
    </source>
</reference>
<dbReference type="InterPro" id="IPR041588">
    <property type="entry name" value="Integrase_H2C2"/>
</dbReference>
<dbReference type="InterPro" id="IPR050951">
    <property type="entry name" value="Retrovirus_Pol_polyprotein"/>
</dbReference>
<evidence type="ECO:0000256" key="4">
    <source>
        <dbReference type="ARBA" id="ARBA00022801"/>
    </source>
</evidence>
<keyword evidence="6" id="KW-0229">DNA integration</keyword>
<dbReference type="GO" id="GO:0015074">
    <property type="term" value="P:DNA integration"/>
    <property type="evidence" value="ECO:0007669"/>
    <property type="project" value="UniProtKB-KW"/>
</dbReference>
<dbReference type="CDD" id="cd09274">
    <property type="entry name" value="RNase_HI_RT_Ty3"/>
    <property type="match status" value="1"/>
</dbReference>
<keyword evidence="10" id="KW-0233">DNA recombination</keyword>
<evidence type="ECO:0000256" key="5">
    <source>
        <dbReference type="ARBA" id="ARBA00022842"/>
    </source>
</evidence>
<dbReference type="InterPro" id="IPR001584">
    <property type="entry name" value="Integrase_cat-core"/>
</dbReference>
<dbReference type="PANTHER" id="PTHR37984">
    <property type="entry name" value="PROTEIN CBG26694"/>
    <property type="match status" value="1"/>
</dbReference>
<name>A0AAP0B0C4_9ASPA</name>
<evidence type="ECO:0000313" key="13">
    <source>
        <dbReference type="EMBL" id="KAK8921536.1"/>
    </source>
</evidence>
<keyword evidence="4" id="KW-0378">Hydrolase</keyword>
<dbReference type="GO" id="GO:0046872">
    <property type="term" value="F:metal ion binding"/>
    <property type="evidence" value="ECO:0007669"/>
    <property type="project" value="UniProtKB-KW"/>
</dbReference>
<keyword evidence="8" id="KW-0239">DNA-directed DNA polymerase</keyword>
<dbReference type="GO" id="GO:0003887">
    <property type="term" value="F:DNA-directed DNA polymerase activity"/>
    <property type="evidence" value="ECO:0007669"/>
    <property type="project" value="UniProtKB-KW"/>
</dbReference>
<dbReference type="GO" id="GO:0006508">
    <property type="term" value="P:proteolysis"/>
    <property type="evidence" value="ECO:0007669"/>
    <property type="project" value="UniProtKB-KW"/>
</dbReference>
<dbReference type="GO" id="GO:0003677">
    <property type="term" value="F:DNA binding"/>
    <property type="evidence" value="ECO:0007669"/>
    <property type="project" value="UniProtKB-KW"/>
</dbReference>
<gene>
    <name evidence="13" type="ORF">KSP39_PZI020758</name>
</gene>
<evidence type="ECO:0000256" key="11">
    <source>
        <dbReference type="ARBA" id="ARBA00023268"/>
    </source>
</evidence>
<dbReference type="GO" id="GO:0003964">
    <property type="term" value="F:RNA-directed DNA polymerase activity"/>
    <property type="evidence" value="ECO:0007669"/>
    <property type="project" value="UniProtKB-KW"/>
</dbReference>
<proteinExistence type="predicted"/>
<evidence type="ECO:0000256" key="9">
    <source>
        <dbReference type="ARBA" id="ARBA00023125"/>
    </source>
</evidence>
<comment type="caution">
    <text evidence="13">The sequence shown here is derived from an EMBL/GenBank/DDBJ whole genome shotgun (WGS) entry which is preliminary data.</text>
</comment>
<evidence type="ECO:0000256" key="6">
    <source>
        <dbReference type="ARBA" id="ARBA00022908"/>
    </source>
</evidence>
<dbReference type="GO" id="GO:0006310">
    <property type="term" value="P:DNA recombination"/>
    <property type="evidence" value="ECO:0007669"/>
    <property type="project" value="UniProtKB-KW"/>
</dbReference>
<keyword evidence="8" id="KW-0808">Transferase</keyword>
<sequence length="608" mass="69613">MVSEQSRSLGWKMKKGHEEAAHRAFEALQAALVSAPILRLPDFREPFYIKCDASALGCGAVLQQRGHPLAYFSRRTALHHRKLPAYELELIGLAKVVQHWRPYLWGRSFVVRTDHYSLKYLLEQRLTTVLQQRWVSKLLEFDFIVEYKAGALNRSAYALSRRHPDDTAVICTISRPIAPLWNAIRGDIEQSPSLTELLKRAQDGLLPPVWTAHNNIILYLGRVYLPPTSPHIPSIFADIHNRAHEGVHETLHRIHAEFYWKGLRRHVQYFIAQCAKCHQQKSSHLLPAGLLQPLPVPTQIWADISMDFVEGLPRSLGKYVLMVVVDRFSKGAHFISLACPLIAERGTQIFFVDVFRLHGLPESIVADRGMAFTNRFWKELFTLNGTKLAILSTYPPPPPPAQSNGQTEIVSHTMEMYHRCLAGEYPKEWLKWLPWIEYCYNTSYHSALQTKPFRLIYGRYPPKMLTYGHDLAKLASVDQELLDRNRLLATARDHLLRAQHHMETAYNRGHRDVSFAVGEWVWLKCRPYRQATLCPTDSSTKLGPRFYGPFQVARRIGEVAYQLHASTCHRRHASMTYRLSFGCNDKLQLGALISTFTNARCAIVAAAN</sequence>
<keyword evidence="14" id="KW-1185">Reference proteome</keyword>
<dbReference type="Gene3D" id="3.30.420.10">
    <property type="entry name" value="Ribonuclease H-like superfamily/Ribonuclease H"/>
    <property type="match status" value="1"/>
</dbReference>
<dbReference type="Pfam" id="PF24626">
    <property type="entry name" value="SH3_Tf2-1"/>
    <property type="match status" value="1"/>
</dbReference>
<keyword evidence="2" id="KW-0479">Metal-binding</keyword>
<evidence type="ECO:0000256" key="7">
    <source>
        <dbReference type="ARBA" id="ARBA00022918"/>
    </source>
</evidence>
<evidence type="ECO:0000259" key="12">
    <source>
        <dbReference type="PROSITE" id="PS50994"/>
    </source>
</evidence>
<dbReference type="Pfam" id="PF17919">
    <property type="entry name" value="RT_RNaseH_2"/>
    <property type="match status" value="1"/>
</dbReference>